<accession>A0AA48GWR2</accession>
<dbReference type="Pfam" id="PF12831">
    <property type="entry name" value="FAD_oxidored"/>
    <property type="match status" value="1"/>
</dbReference>
<organism evidence="8 9">
    <name type="scientific">Mesoterricola silvestris</name>
    <dbReference type="NCBI Taxonomy" id="2927979"/>
    <lineage>
        <taxon>Bacteria</taxon>
        <taxon>Pseudomonadati</taxon>
        <taxon>Acidobacteriota</taxon>
        <taxon>Holophagae</taxon>
        <taxon>Holophagales</taxon>
        <taxon>Holophagaceae</taxon>
        <taxon>Mesoterricola</taxon>
    </lineage>
</organism>
<dbReference type="Pfam" id="PF26311">
    <property type="entry name" value="ETF-QO_FixC_C"/>
    <property type="match status" value="1"/>
</dbReference>
<dbReference type="Proteomes" id="UP001238179">
    <property type="component" value="Chromosome"/>
</dbReference>
<dbReference type="Gene3D" id="3.30.9.90">
    <property type="match status" value="1"/>
</dbReference>
<dbReference type="InterPro" id="IPR059103">
    <property type="entry name" value="FixC-like_C"/>
</dbReference>
<evidence type="ECO:0000259" key="7">
    <source>
        <dbReference type="Pfam" id="PF26311"/>
    </source>
</evidence>
<evidence type="ECO:0000256" key="3">
    <source>
        <dbReference type="ARBA" id="ARBA00022630"/>
    </source>
</evidence>
<dbReference type="PANTHER" id="PTHR43624">
    <property type="entry name" value="ELECTRON TRANSFER FLAVOPROTEIN-QUINONE OXIDOREDUCTASE YDIS-RELATED"/>
    <property type="match status" value="1"/>
</dbReference>
<comment type="cofactor">
    <cofactor evidence="1">
        <name>FAD</name>
        <dbReference type="ChEBI" id="CHEBI:57692"/>
    </cofactor>
</comment>
<feature type="domain" description="ETF-QO/FixC ubiquinone-binding" evidence="6">
    <location>
        <begin position="182"/>
        <end position="278"/>
    </location>
</feature>
<feature type="domain" description="FixC-like C-terminal" evidence="7">
    <location>
        <begin position="368"/>
        <end position="423"/>
    </location>
</feature>
<comment type="similarity">
    <text evidence="2">Belongs to the ETF-QO/FixC family.</text>
</comment>
<dbReference type="EMBL" id="AP027080">
    <property type="protein sequence ID" value="BDU73276.1"/>
    <property type="molecule type" value="Genomic_DNA"/>
</dbReference>
<dbReference type="InterPro" id="IPR039651">
    <property type="entry name" value="FixC-like"/>
</dbReference>
<dbReference type="KEGG" id="msil:METEAL_24500"/>
<keyword evidence="3" id="KW-0285">Flavoprotein</keyword>
<dbReference type="RefSeq" id="WP_316411928.1">
    <property type="nucleotide sequence ID" value="NZ_AP027080.1"/>
</dbReference>
<dbReference type="SUPFAM" id="SSF54373">
    <property type="entry name" value="FAD-linked reductases, C-terminal domain"/>
    <property type="match status" value="1"/>
</dbReference>
<dbReference type="PANTHER" id="PTHR43624:SF2">
    <property type="entry name" value="ELECTRON TRANSFER FLAVOPROTEIN-QUINONE OXIDOREDUCTASE YDIS-RELATED"/>
    <property type="match status" value="1"/>
</dbReference>
<dbReference type="SUPFAM" id="SSF51905">
    <property type="entry name" value="FAD/NAD(P)-binding domain"/>
    <property type="match status" value="1"/>
</dbReference>
<dbReference type="Gene3D" id="3.50.50.60">
    <property type="entry name" value="FAD/NAD(P)-binding domain"/>
    <property type="match status" value="1"/>
</dbReference>
<sequence length="424" mass="44706">MSDDSFDVIVVGAGPAGSACAFALAREGRSVLLLERGDSAGAKNLSGGRLYTYALELLEPGMYLRAPLQRRIVREQVMLVEGRRATTLDVADPAWGEGVPRSHSVVRASLDEWFAAEAEGAGAVFAAGMRVDGLLEENGRIVGIRAGEDEMRAGVVVAADGVNSLLGQQAGLFPDVAARAVGVGVKETIELPDAVIDDRFGVTAGEGVARVAIGCTEGVSGGGFLYTNRGSLSLGIVFNPEQAAAHGRPIQEIFQDFKEQPAIAALLEGGTSVEYGAHLVPEIGHHGVPARLHREGMLVIGDAAQFGINTGLVIRGMDLAIVSGLAAARAILQEGAPTGPAYMAQLEELALLPTLRAYAEFHGIFGISRIFKEYPALANQALGFLFQVDGRVPPPMLKELLAIVRKNVSFRQLAADAWKGYRSL</sequence>
<dbReference type="AlphaFoldDB" id="A0AA48GWR2"/>
<evidence type="ECO:0000256" key="4">
    <source>
        <dbReference type="ARBA" id="ARBA00022827"/>
    </source>
</evidence>
<evidence type="ECO:0000256" key="2">
    <source>
        <dbReference type="ARBA" id="ARBA00006796"/>
    </source>
</evidence>
<keyword evidence="5" id="KW-0560">Oxidoreductase</keyword>
<gene>
    <name evidence="8" type="ORF">METEAL_24500</name>
</gene>
<evidence type="ECO:0000259" key="6">
    <source>
        <dbReference type="Pfam" id="PF21162"/>
    </source>
</evidence>
<name>A0AA48GWR2_9BACT</name>
<evidence type="ECO:0000313" key="8">
    <source>
        <dbReference type="EMBL" id="BDU73276.1"/>
    </source>
</evidence>
<evidence type="ECO:0000256" key="1">
    <source>
        <dbReference type="ARBA" id="ARBA00001974"/>
    </source>
</evidence>
<keyword evidence="4" id="KW-0274">FAD</keyword>
<reference evidence="9" key="1">
    <citation type="journal article" date="2023" name="Int. J. Syst. Evol. Microbiol.">
        <title>Mesoterricola silvestris gen. nov., sp. nov., Mesoterricola sediminis sp. nov., Geothrix oryzae sp. nov., Geothrix edaphica sp. nov., Geothrix rubra sp. nov., and Geothrix limicola sp. nov., six novel members of Acidobacteriota isolated from soils.</title>
        <authorList>
            <person name="Itoh H."/>
            <person name="Sugisawa Y."/>
            <person name="Mise K."/>
            <person name="Xu Z."/>
            <person name="Kuniyasu M."/>
            <person name="Ushijima N."/>
            <person name="Kawano K."/>
            <person name="Kobayashi E."/>
            <person name="Shiratori Y."/>
            <person name="Masuda Y."/>
            <person name="Senoo K."/>
        </authorList>
    </citation>
    <scope>NUCLEOTIDE SEQUENCE [LARGE SCALE GENOMIC DNA]</scope>
    <source>
        <strain evidence="9">W79</strain>
    </source>
</reference>
<protein>
    <submittedName>
        <fullName evidence="8">Oxidoreductase FixC</fullName>
    </submittedName>
</protein>
<dbReference type="PRINTS" id="PR00420">
    <property type="entry name" value="RNGMNOXGNASE"/>
</dbReference>
<dbReference type="InterPro" id="IPR036188">
    <property type="entry name" value="FAD/NAD-bd_sf"/>
</dbReference>
<evidence type="ECO:0000313" key="9">
    <source>
        <dbReference type="Proteomes" id="UP001238179"/>
    </source>
</evidence>
<proteinExistence type="inferred from homology"/>
<evidence type="ECO:0000256" key="5">
    <source>
        <dbReference type="ARBA" id="ARBA00023002"/>
    </source>
</evidence>
<dbReference type="InterPro" id="IPR049398">
    <property type="entry name" value="ETF-QO/FixC_UQ-bd"/>
</dbReference>
<dbReference type="GO" id="GO:0016491">
    <property type="term" value="F:oxidoreductase activity"/>
    <property type="evidence" value="ECO:0007669"/>
    <property type="project" value="UniProtKB-KW"/>
</dbReference>
<dbReference type="Pfam" id="PF21162">
    <property type="entry name" value="ETFQO_UQ-bd"/>
    <property type="match status" value="1"/>
</dbReference>
<keyword evidence="9" id="KW-1185">Reference proteome</keyword>